<dbReference type="Proteomes" id="UP000823775">
    <property type="component" value="Unassembled WGS sequence"/>
</dbReference>
<gene>
    <name evidence="2" type="ORF">HAX54_007855</name>
</gene>
<reference evidence="2 3" key="1">
    <citation type="journal article" date="2021" name="BMC Genomics">
        <title>Datura genome reveals duplications of psychoactive alkaloid biosynthetic genes and high mutation rate following tissue culture.</title>
        <authorList>
            <person name="Rajewski A."/>
            <person name="Carter-House D."/>
            <person name="Stajich J."/>
            <person name="Litt A."/>
        </authorList>
    </citation>
    <scope>NUCLEOTIDE SEQUENCE [LARGE SCALE GENOMIC DNA]</scope>
    <source>
        <strain evidence="2">AR-01</strain>
    </source>
</reference>
<feature type="compositionally biased region" description="Low complexity" evidence="1">
    <location>
        <begin position="1"/>
        <end position="10"/>
    </location>
</feature>
<feature type="compositionally biased region" description="Polar residues" evidence="1">
    <location>
        <begin position="18"/>
        <end position="31"/>
    </location>
</feature>
<comment type="caution">
    <text evidence="2">The sequence shown here is derived from an EMBL/GenBank/DDBJ whole genome shotgun (WGS) entry which is preliminary data.</text>
</comment>
<name>A0ABS8RYM4_DATST</name>
<organism evidence="2 3">
    <name type="scientific">Datura stramonium</name>
    <name type="common">Jimsonweed</name>
    <name type="synonym">Common thornapple</name>
    <dbReference type="NCBI Taxonomy" id="4076"/>
    <lineage>
        <taxon>Eukaryota</taxon>
        <taxon>Viridiplantae</taxon>
        <taxon>Streptophyta</taxon>
        <taxon>Embryophyta</taxon>
        <taxon>Tracheophyta</taxon>
        <taxon>Spermatophyta</taxon>
        <taxon>Magnoliopsida</taxon>
        <taxon>eudicotyledons</taxon>
        <taxon>Gunneridae</taxon>
        <taxon>Pentapetalae</taxon>
        <taxon>asterids</taxon>
        <taxon>lamiids</taxon>
        <taxon>Solanales</taxon>
        <taxon>Solanaceae</taxon>
        <taxon>Solanoideae</taxon>
        <taxon>Datureae</taxon>
        <taxon>Datura</taxon>
    </lineage>
</organism>
<feature type="region of interest" description="Disordered" evidence="1">
    <location>
        <begin position="1"/>
        <end position="59"/>
    </location>
</feature>
<evidence type="ECO:0000313" key="3">
    <source>
        <dbReference type="Proteomes" id="UP000823775"/>
    </source>
</evidence>
<evidence type="ECO:0000256" key="1">
    <source>
        <dbReference type="SAM" id="MobiDB-lite"/>
    </source>
</evidence>
<sequence>MSCGEMSMDSIMEDSDSFRSSTDAIINGNSDNSERDESMISDPNIPTSSPSSGDDDLMINKQNDHQEEVRIFNVDFRALSRNKYVPIADTDCRQNMLKRSIKFFRNLYRMKRQQHIQANRLARDGKIKSFFSNVNLMGGSNKSVQRRK</sequence>
<dbReference type="EMBL" id="JACEIK010000140">
    <property type="protein sequence ID" value="MCD7450669.1"/>
    <property type="molecule type" value="Genomic_DNA"/>
</dbReference>
<accession>A0ABS8RYM4</accession>
<protein>
    <submittedName>
        <fullName evidence="2">Uncharacterized protein</fullName>
    </submittedName>
</protein>
<evidence type="ECO:0000313" key="2">
    <source>
        <dbReference type="EMBL" id="MCD7450669.1"/>
    </source>
</evidence>
<keyword evidence="3" id="KW-1185">Reference proteome</keyword>
<proteinExistence type="predicted"/>